<dbReference type="AlphaFoldDB" id="G6FR14"/>
<comment type="caution">
    <text evidence="2">The sequence shown here is derived from an EMBL/GenBank/DDBJ whole genome shotgun (WGS) entry which is preliminary data.</text>
</comment>
<organism evidence="2 3">
    <name type="scientific">Fischerella thermalis JSC-11</name>
    <dbReference type="NCBI Taxonomy" id="741277"/>
    <lineage>
        <taxon>Bacteria</taxon>
        <taxon>Bacillati</taxon>
        <taxon>Cyanobacteriota</taxon>
        <taxon>Cyanophyceae</taxon>
        <taxon>Nostocales</taxon>
        <taxon>Hapalosiphonaceae</taxon>
        <taxon>Fischerella</taxon>
    </lineage>
</organism>
<reference evidence="2 3" key="1">
    <citation type="submission" date="2011-09" db="EMBL/GenBank/DDBJ databases">
        <title>The draft genome of Fischerella sp. JSC-11.</title>
        <authorList>
            <consortium name="US DOE Joint Genome Institute (JGI-PGF)"/>
            <person name="Lucas S."/>
            <person name="Han J."/>
            <person name="Lapidus A."/>
            <person name="Cheng J.-F."/>
            <person name="Goodwin L."/>
            <person name="Pitluck S."/>
            <person name="Peters L."/>
            <person name="Land M.L."/>
            <person name="Hauser L."/>
            <person name="Sarkisova S."/>
            <person name="Bryant D.A."/>
            <person name="Brown I."/>
            <person name="Woyke T.J."/>
        </authorList>
    </citation>
    <scope>NUCLEOTIDE SEQUENCE [LARGE SCALE GENOMIC DNA]</scope>
    <source>
        <strain evidence="2 3">JSC-11</strain>
    </source>
</reference>
<evidence type="ECO:0000313" key="3">
    <source>
        <dbReference type="Proteomes" id="UP000004344"/>
    </source>
</evidence>
<dbReference type="RefSeq" id="WP_009455750.1">
    <property type="nucleotide sequence ID" value="NZ_AGIZ01000004.1"/>
</dbReference>
<evidence type="ECO:0000313" key="2">
    <source>
        <dbReference type="EMBL" id="EHC15888.1"/>
    </source>
</evidence>
<keyword evidence="1" id="KW-1133">Transmembrane helix</keyword>
<sequence length="80" mass="9022">MMDVLNANANNHHRLELSFSFPIQLRLSALHICGMILFSLLIEKLNSWHSWHLGGLLYPAGGRYASTSPFYATPVFLFSS</sequence>
<keyword evidence="1" id="KW-0472">Membrane</keyword>
<accession>G6FR14</accession>
<proteinExistence type="predicted"/>
<gene>
    <name evidence="2" type="ORF">FJSC11DRAFT_1311</name>
</gene>
<name>G6FR14_9CYAN</name>
<keyword evidence="1" id="KW-0812">Transmembrane</keyword>
<protein>
    <submittedName>
        <fullName evidence="2">Uncharacterized protein</fullName>
    </submittedName>
</protein>
<dbReference type="EMBL" id="AGIZ01000004">
    <property type="protein sequence ID" value="EHC15888.1"/>
    <property type="molecule type" value="Genomic_DNA"/>
</dbReference>
<keyword evidence="3" id="KW-1185">Reference proteome</keyword>
<evidence type="ECO:0000256" key="1">
    <source>
        <dbReference type="SAM" id="Phobius"/>
    </source>
</evidence>
<feature type="transmembrane region" description="Helical" evidence="1">
    <location>
        <begin position="23"/>
        <end position="42"/>
    </location>
</feature>
<dbReference type="Proteomes" id="UP000004344">
    <property type="component" value="Unassembled WGS sequence"/>
</dbReference>